<dbReference type="Gene3D" id="1.20.120.530">
    <property type="entry name" value="GntR ligand-binding domain-like"/>
    <property type="match status" value="1"/>
</dbReference>
<name>A0A652YR64_NOCGL</name>
<feature type="domain" description="HTH gntR-type" evidence="4">
    <location>
        <begin position="43"/>
        <end position="111"/>
    </location>
</feature>
<evidence type="ECO:0000259" key="4">
    <source>
        <dbReference type="PROSITE" id="PS50949"/>
    </source>
</evidence>
<dbReference type="InterPro" id="IPR036388">
    <property type="entry name" value="WH-like_DNA-bd_sf"/>
</dbReference>
<evidence type="ECO:0000256" key="1">
    <source>
        <dbReference type="ARBA" id="ARBA00023015"/>
    </source>
</evidence>
<gene>
    <name evidence="5" type="ORF">FNL38_103352</name>
</gene>
<dbReference type="PRINTS" id="PR00035">
    <property type="entry name" value="HTHGNTR"/>
</dbReference>
<reference evidence="5" key="1">
    <citation type="submission" date="2019-07" db="EMBL/GenBank/DDBJ databases">
        <title>Genomic Encyclopedia of Type Strains, Phase IV (KMG-IV): sequencing the most valuable type-strain genomes for metagenomic binning, comparative biology and taxonomic classification.</title>
        <authorList>
            <person name="Goeker M."/>
        </authorList>
    </citation>
    <scope>NUCLEOTIDE SEQUENCE</scope>
    <source>
        <strain evidence="5">DSM 44596</strain>
    </source>
</reference>
<dbReference type="SMART" id="SM00895">
    <property type="entry name" value="FCD"/>
    <property type="match status" value="1"/>
</dbReference>
<sequence>MSLISFQIGSTNQTLASGPPCAHRFTAIGDNTKMSKPFEIKRIPVHDQVRDHLQDMIRGGRFSPGTALPPERELAATLGVSRHSLRQALSSLEAVGMIETRHGSGVFLTERPSDAAVIRVSDMLFEGNRSLTDVVEARLGIEPFIASTAAERRTERDLASLHRAMHAHTADGETEDVFGFHEELVRMTKNPVLSGIMRSLTTGPRGITRLNEHDPETNPWWHLDHERIYAAIESGDGTEASRLMTDHILSILRLARAADTSETDQI</sequence>
<dbReference type="CDD" id="cd07377">
    <property type="entry name" value="WHTH_GntR"/>
    <property type="match status" value="1"/>
</dbReference>
<keyword evidence="2" id="KW-0238">DNA-binding</keyword>
<keyword evidence="3" id="KW-0804">Transcription</keyword>
<dbReference type="PANTHER" id="PTHR43537">
    <property type="entry name" value="TRANSCRIPTIONAL REGULATOR, GNTR FAMILY"/>
    <property type="match status" value="1"/>
</dbReference>
<dbReference type="InterPro" id="IPR008920">
    <property type="entry name" value="TF_FadR/GntR_C"/>
</dbReference>
<dbReference type="SMART" id="SM00345">
    <property type="entry name" value="HTH_GNTR"/>
    <property type="match status" value="1"/>
</dbReference>
<protein>
    <submittedName>
        <fullName evidence="5">GntR family transcriptional regulator</fullName>
    </submittedName>
</protein>
<evidence type="ECO:0000256" key="2">
    <source>
        <dbReference type="ARBA" id="ARBA00023125"/>
    </source>
</evidence>
<accession>A0A652YR64</accession>
<proteinExistence type="predicted"/>
<dbReference type="GO" id="GO:0003677">
    <property type="term" value="F:DNA binding"/>
    <property type="evidence" value="ECO:0007669"/>
    <property type="project" value="UniProtKB-KW"/>
</dbReference>
<dbReference type="PANTHER" id="PTHR43537:SF5">
    <property type="entry name" value="UXU OPERON TRANSCRIPTIONAL REGULATOR"/>
    <property type="match status" value="1"/>
</dbReference>
<dbReference type="InterPro" id="IPR000524">
    <property type="entry name" value="Tscrpt_reg_HTH_GntR"/>
</dbReference>
<dbReference type="AlphaFoldDB" id="A0A652YR64"/>
<dbReference type="SUPFAM" id="SSF46785">
    <property type="entry name" value="Winged helix' DNA-binding domain"/>
    <property type="match status" value="1"/>
</dbReference>
<evidence type="ECO:0000256" key="3">
    <source>
        <dbReference type="ARBA" id="ARBA00023163"/>
    </source>
</evidence>
<comment type="caution">
    <text evidence="5">The sequence shown here is derived from an EMBL/GenBank/DDBJ whole genome shotgun (WGS) entry which is preliminary data.</text>
</comment>
<evidence type="ECO:0000313" key="5">
    <source>
        <dbReference type="EMBL" id="TYQ05001.1"/>
    </source>
</evidence>
<dbReference type="InterPro" id="IPR011711">
    <property type="entry name" value="GntR_C"/>
</dbReference>
<organism evidence="5">
    <name type="scientific">Nocardia globerula</name>
    <dbReference type="NCBI Taxonomy" id="1818"/>
    <lineage>
        <taxon>Bacteria</taxon>
        <taxon>Bacillati</taxon>
        <taxon>Actinomycetota</taxon>
        <taxon>Actinomycetes</taxon>
        <taxon>Mycobacteriales</taxon>
        <taxon>Nocardiaceae</taxon>
        <taxon>Nocardia</taxon>
    </lineage>
</organism>
<keyword evidence="1" id="KW-0805">Transcription regulation</keyword>
<dbReference type="EMBL" id="VNIQ01000003">
    <property type="protein sequence ID" value="TYQ05001.1"/>
    <property type="molecule type" value="Genomic_DNA"/>
</dbReference>
<dbReference type="InterPro" id="IPR036390">
    <property type="entry name" value="WH_DNA-bd_sf"/>
</dbReference>
<dbReference type="Pfam" id="PF07729">
    <property type="entry name" value="FCD"/>
    <property type="match status" value="1"/>
</dbReference>
<dbReference type="Pfam" id="PF00392">
    <property type="entry name" value="GntR"/>
    <property type="match status" value="1"/>
</dbReference>
<dbReference type="PROSITE" id="PS50949">
    <property type="entry name" value="HTH_GNTR"/>
    <property type="match status" value="1"/>
</dbReference>
<dbReference type="GO" id="GO:0003700">
    <property type="term" value="F:DNA-binding transcription factor activity"/>
    <property type="evidence" value="ECO:0007669"/>
    <property type="project" value="InterPro"/>
</dbReference>
<dbReference type="SUPFAM" id="SSF48008">
    <property type="entry name" value="GntR ligand-binding domain-like"/>
    <property type="match status" value="1"/>
</dbReference>
<dbReference type="Gene3D" id="1.10.10.10">
    <property type="entry name" value="Winged helix-like DNA-binding domain superfamily/Winged helix DNA-binding domain"/>
    <property type="match status" value="1"/>
</dbReference>